<reference evidence="5 6" key="1">
    <citation type="submission" date="2024-06" db="EMBL/GenBank/DDBJ databases">
        <title>The Natural Products Discovery Center: Release of the First 8490 Sequenced Strains for Exploring Actinobacteria Biosynthetic Diversity.</title>
        <authorList>
            <person name="Kalkreuter E."/>
            <person name="Kautsar S.A."/>
            <person name="Yang D."/>
            <person name="Bader C.D."/>
            <person name="Teijaro C.N."/>
            <person name="Fluegel L."/>
            <person name="Davis C.M."/>
            <person name="Simpson J.R."/>
            <person name="Lauterbach L."/>
            <person name="Steele A.D."/>
            <person name="Gui C."/>
            <person name="Meng S."/>
            <person name="Li G."/>
            <person name="Viehrig K."/>
            <person name="Ye F."/>
            <person name="Su P."/>
            <person name="Kiefer A.F."/>
            <person name="Nichols A."/>
            <person name="Cepeda A.J."/>
            <person name="Yan W."/>
            <person name="Fan B."/>
            <person name="Jiang Y."/>
            <person name="Adhikari A."/>
            <person name="Zheng C.-J."/>
            <person name="Schuster L."/>
            <person name="Cowan T.M."/>
            <person name="Smanski M.J."/>
            <person name="Chevrette M.G."/>
            <person name="De Carvalho L.P.S."/>
            <person name="Shen B."/>
        </authorList>
    </citation>
    <scope>NUCLEOTIDE SEQUENCE [LARGE SCALE GENOMIC DNA]</scope>
    <source>
        <strain evidence="5 6">NPDC005137</strain>
    </source>
</reference>
<dbReference type="InterPro" id="IPR029058">
    <property type="entry name" value="AB_hydrolase_fold"/>
</dbReference>
<dbReference type="PANTHER" id="PTHR11010:SF38">
    <property type="entry name" value="LYSOSOMAL PRO-X CARBOXYPEPTIDASE"/>
    <property type="match status" value="1"/>
</dbReference>
<evidence type="ECO:0000313" key="6">
    <source>
        <dbReference type="Proteomes" id="UP001550044"/>
    </source>
</evidence>
<dbReference type="Gene3D" id="3.40.50.1820">
    <property type="entry name" value="alpha/beta hydrolase"/>
    <property type="match status" value="1"/>
</dbReference>
<proteinExistence type="predicted"/>
<keyword evidence="6" id="KW-1185">Reference proteome</keyword>
<evidence type="ECO:0000256" key="1">
    <source>
        <dbReference type="ARBA" id="ARBA00022670"/>
    </source>
</evidence>
<feature type="signal peptide" evidence="4">
    <location>
        <begin position="1"/>
        <end position="28"/>
    </location>
</feature>
<dbReference type="EMBL" id="JBEXIP010000003">
    <property type="protein sequence ID" value="MET8432291.1"/>
    <property type="molecule type" value="Genomic_DNA"/>
</dbReference>
<evidence type="ECO:0000256" key="2">
    <source>
        <dbReference type="ARBA" id="ARBA00022729"/>
    </source>
</evidence>
<evidence type="ECO:0000256" key="3">
    <source>
        <dbReference type="ARBA" id="ARBA00022801"/>
    </source>
</evidence>
<comment type="caution">
    <text evidence="5">The sequence shown here is derived from an EMBL/GenBank/DDBJ whole genome shotgun (WGS) entry which is preliminary data.</text>
</comment>
<keyword evidence="3" id="KW-0378">Hydrolase</keyword>
<evidence type="ECO:0000256" key="4">
    <source>
        <dbReference type="SAM" id="SignalP"/>
    </source>
</evidence>
<dbReference type="SUPFAM" id="SSF53474">
    <property type="entry name" value="alpha/beta-Hydrolases"/>
    <property type="match status" value="1"/>
</dbReference>
<keyword evidence="2 4" id="KW-0732">Signal</keyword>
<feature type="chain" id="PRO_5046868817" evidence="4">
    <location>
        <begin position="29"/>
        <end position="446"/>
    </location>
</feature>
<dbReference type="InterPro" id="IPR008761">
    <property type="entry name" value="Peptidase_S37"/>
</dbReference>
<gene>
    <name evidence="5" type="ORF">ABZV61_05700</name>
</gene>
<organism evidence="5 6">
    <name type="scientific">Streptomyces sp. 900116325</name>
    <dbReference type="NCBI Taxonomy" id="3154295"/>
    <lineage>
        <taxon>Bacteria</taxon>
        <taxon>Bacillati</taxon>
        <taxon>Actinomycetota</taxon>
        <taxon>Actinomycetes</taxon>
        <taxon>Kitasatosporales</taxon>
        <taxon>Streptomycetaceae</taxon>
        <taxon>Streptomyces</taxon>
    </lineage>
</organism>
<sequence>MRHKLLPALFCTGLVAATSLLTGTAATAAGTTSSAAGALAEVTDVRERLDRIPGLTVVSQTTKEGFPYYTLTLTQPIDHRHPARGTFEQRLTLWHKSETAPMVLYTGGYSLATSTREITTLLGANQVSIEHRYFSQSRPATVDWSDLNVWQEASDEHAVVQALKTVYGAKWLGTGASKGGMTQVYHERFYPDDLDAVVAYVAPNDANNNDDSGYEKFFKAVGTPECRAALNAVQREMLVRRERMLPRFEATAEEQGLTFQYLGSADRAYEFSVLDQVWNFWQSGTYTDCPTIPDAKTATDDELYTWSLGHGLSPYADQGNGAEGSGPYYRQAAAQLGWADLKFKHLADVRHYPDIYRPNSVLPAGMRVGYDGRTIKDVDRWVATRGERMMFVYGQNDPWSAERFKPSKHDSMLFEAPGSNHGALISKLQPADRAKAEAAVKRWAGQ</sequence>
<dbReference type="Proteomes" id="UP001550044">
    <property type="component" value="Unassembled WGS sequence"/>
</dbReference>
<keyword evidence="1 5" id="KW-0645">Protease</keyword>
<dbReference type="GO" id="GO:0008233">
    <property type="term" value="F:peptidase activity"/>
    <property type="evidence" value="ECO:0007669"/>
    <property type="project" value="UniProtKB-KW"/>
</dbReference>
<name>A0ABV2U372_9ACTN</name>
<dbReference type="PANTHER" id="PTHR11010">
    <property type="entry name" value="PROTEASE S28 PRO-X CARBOXYPEPTIDASE-RELATED"/>
    <property type="match status" value="1"/>
</dbReference>
<evidence type="ECO:0000313" key="5">
    <source>
        <dbReference type="EMBL" id="MET8432291.1"/>
    </source>
</evidence>
<dbReference type="GO" id="GO:0006508">
    <property type="term" value="P:proteolysis"/>
    <property type="evidence" value="ECO:0007669"/>
    <property type="project" value="UniProtKB-KW"/>
</dbReference>
<protein>
    <submittedName>
        <fullName evidence="5">S28 family serine protease</fullName>
    </submittedName>
</protein>
<accession>A0ABV2U372</accession>
<dbReference type="Pfam" id="PF05576">
    <property type="entry name" value="Peptidase_S37"/>
    <property type="match status" value="1"/>
</dbReference>
<dbReference type="RefSeq" id="WP_356708763.1">
    <property type="nucleotide sequence ID" value="NZ_JBEXIP010000003.1"/>
</dbReference>